<organism evidence="2 3">
    <name type="scientific">Acinetobacter johnsonii</name>
    <dbReference type="NCBI Taxonomy" id="40214"/>
    <lineage>
        <taxon>Bacteria</taxon>
        <taxon>Pseudomonadati</taxon>
        <taxon>Pseudomonadota</taxon>
        <taxon>Gammaproteobacteria</taxon>
        <taxon>Moraxellales</taxon>
        <taxon>Moraxellaceae</taxon>
        <taxon>Acinetobacter</taxon>
    </lineage>
</organism>
<evidence type="ECO:0000313" key="2">
    <source>
        <dbReference type="EMBL" id="RSE21247.1"/>
    </source>
</evidence>
<protein>
    <submittedName>
        <fullName evidence="2">Uncharacterized protein</fullName>
    </submittedName>
</protein>
<feature type="region of interest" description="Disordered" evidence="1">
    <location>
        <begin position="1"/>
        <end position="20"/>
    </location>
</feature>
<dbReference type="AlphaFoldDB" id="A0A427UL27"/>
<proteinExistence type="predicted"/>
<gene>
    <name evidence="2" type="ORF">EGT73_14035</name>
</gene>
<dbReference type="Proteomes" id="UP000277537">
    <property type="component" value="Unassembled WGS sequence"/>
</dbReference>
<dbReference type="EMBL" id="RHXE01000040">
    <property type="protein sequence ID" value="RSE21247.1"/>
    <property type="molecule type" value="Genomic_DNA"/>
</dbReference>
<dbReference type="RefSeq" id="WP_125274628.1">
    <property type="nucleotide sequence ID" value="NZ_RHXE01000040.1"/>
</dbReference>
<accession>A0A427UL27</accession>
<evidence type="ECO:0000256" key="1">
    <source>
        <dbReference type="SAM" id="MobiDB-lite"/>
    </source>
</evidence>
<sequence>MNLEQTPESKGNDSWPTKVRISSHPCQDKCSDFQEEQCGHCLVLEQSNHPPILKNMDEAKFF</sequence>
<feature type="compositionally biased region" description="Polar residues" evidence="1">
    <location>
        <begin position="1"/>
        <end position="15"/>
    </location>
</feature>
<evidence type="ECO:0000313" key="3">
    <source>
        <dbReference type="Proteomes" id="UP000277537"/>
    </source>
</evidence>
<name>A0A427UL27_ACIJO</name>
<reference evidence="2 3" key="1">
    <citation type="submission" date="2018-10" db="EMBL/GenBank/DDBJ databases">
        <title>Transmission dynamics of multidrug resistant bacteria on intensive care unit surfaces.</title>
        <authorList>
            <person name="D'Souza A.W."/>
            <person name="Potter R.F."/>
            <person name="Wallace M."/>
            <person name="Shupe A."/>
            <person name="Patel S."/>
            <person name="Sun S."/>
            <person name="Gul D."/>
            <person name="Kwon J.H."/>
            <person name="Andleeb S."/>
            <person name="Burnham C.-A.D."/>
            <person name="Dantas G."/>
        </authorList>
    </citation>
    <scope>NUCLEOTIDE SEQUENCE [LARGE SCALE GENOMIC DNA]</scope>
    <source>
        <strain evidence="2 3">AJ_385</strain>
    </source>
</reference>
<comment type="caution">
    <text evidence="2">The sequence shown here is derived from an EMBL/GenBank/DDBJ whole genome shotgun (WGS) entry which is preliminary data.</text>
</comment>